<evidence type="ECO:0000313" key="1">
    <source>
        <dbReference type="EMBL" id="KAG9067143.1"/>
    </source>
</evidence>
<reference evidence="1" key="1">
    <citation type="submission" date="2021-06" db="EMBL/GenBank/DDBJ databases">
        <title>Genome Sequence of Mortierella hyaline Strain SCG-10, a Cold-Adapted, Nitrate-Reducing Fungus Isolated from Soil in Minnesota, USA.</title>
        <authorList>
            <person name="Aldossari N."/>
        </authorList>
    </citation>
    <scope>NUCLEOTIDE SEQUENCE</scope>
    <source>
        <strain evidence="1">SCG-10</strain>
    </source>
</reference>
<proteinExistence type="predicted"/>
<keyword evidence="2" id="KW-1185">Reference proteome</keyword>
<accession>A0A9P7XV11</accession>
<dbReference type="OrthoDB" id="2444920at2759"/>
<gene>
    <name evidence="1" type="ORF">KI688_011924</name>
</gene>
<dbReference type="AlphaFoldDB" id="A0A9P7XV11"/>
<organism evidence="1 2">
    <name type="scientific">Linnemannia hyalina</name>
    <dbReference type="NCBI Taxonomy" id="64524"/>
    <lineage>
        <taxon>Eukaryota</taxon>
        <taxon>Fungi</taxon>
        <taxon>Fungi incertae sedis</taxon>
        <taxon>Mucoromycota</taxon>
        <taxon>Mortierellomycotina</taxon>
        <taxon>Mortierellomycetes</taxon>
        <taxon>Mortierellales</taxon>
        <taxon>Mortierellaceae</taxon>
        <taxon>Linnemannia</taxon>
    </lineage>
</organism>
<dbReference type="EMBL" id="JAHRHY010000008">
    <property type="protein sequence ID" value="KAG9067143.1"/>
    <property type="molecule type" value="Genomic_DNA"/>
</dbReference>
<evidence type="ECO:0000313" key="2">
    <source>
        <dbReference type="Proteomes" id="UP000707451"/>
    </source>
</evidence>
<protein>
    <submittedName>
        <fullName evidence="1">Uncharacterized protein</fullName>
    </submittedName>
</protein>
<sequence length="215" mass="24326">MYANAQEHFASGQHQELLVQAYSLSVIERFNNHPSTAIALEYEDYLAKRGVDRLKKQLVVDRGILNSEYMKCKGLPPETDMRDKVLEILTKLLESYAGMLNGPRIAIAMDERNEFSEALRGLDSQLRNIFEAFIYSSWNSEVEYSILSTLVSRSRDVAQYATTYSPGTRPPKYRITKVSSPIGQILLSKCETARFCAEKSLGRLRKTSQGSARLS</sequence>
<comment type="caution">
    <text evidence="1">The sequence shown here is derived from an EMBL/GenBank/DDBJ whole genome shotgun (WGS) entry which is preliminary data.</text>
</comment>
<dbReference type="Proteomes" id="UP000707451">
    <property type="component" value="Unassembled WGS sequence"/>
</dbReference>
<name>A0A9P7XV11_9FUNG</name>